<sequence>MGKQEVYRLDRTKRFRIWLARNCKRWPILLWASLVFGVVWGMQVGSQSATFVGVVEYPKYSVSAEQEGRISHISAEVGDRIRVGEPLVKIDNLRTEIALAELRERSERDARDAYRQFFAELAGVRREIRDLSLKRATEEAELIVLREESERLEALLERRLIDVETVSRNRIRLNVSETLVAEYPNLLAELEAEKQELITMRESYLVKDSPKRDRLESLLLEQRDALSLKANRSGLVARVLKREGDVVRSGETILELVEEKSPVVRAFLPLSSQQLVEEGDEVVMRFSGHGAQRVFGVVKSMSPTVIDVPDTSNPIMSRTISGRILTISLPSPTDWTEGQRLLVSLDTAEPSALRTLVANIFSKMRNGGGEI</sequence>
<dbReference type="EMBL" id="JAENIL010000005">
    <property type="protein sequence ID" value="MBK1875951.1"/>
    <property type="molecule type" value="Genomic_DNA"/>
</dbReference>
<keyword evidence="4" id="KW-0472">Membrane</keyword>
<dbReference type="InterPro" id="IPR050739">
    <property type="entry name" value="MFP"/>
</dbReference>
<evidence type="ECO:0000256" key="2">
    <source>
        <dbReference type="ARBA" id="ARBA00022692"/>
    </source>
</evidence>
<gene>
    <name evidence="6" type="ORF">JIN87_03665</name>
</gene>
<organism evidence="6 7">
    <name type="scientific">Pelagicoccus mobilis</name>
    <dbReference type="NCBI Taxonomy" id="415221"/>
    <lineage>
        <taxon>Bacteria</taxon>
        <taxon>Pseudomonadati</taxon>
        <taxon>Verrucomicrobiota</taxon>
        <taxon>Opitutia</taxon>
        <taxon>Puniceicoccales</taxon>
        <taxon>Pelagicoccaceae</taxon>
        <taxon>Pelagicoccus</taxon>
    </lineage>
</organism>
<protein>
    <submittedName>
        <fullName evidence="6">HlyD family efflux transporter periplasmic adaptor subunit</fullName>
    </submittedName>
</protein>
<dbReference type="RefSeq" id="WP_200354167.1">
    <property type="nucleotide sequence ID" value="NZ_JAENIL010000005.1"/>
</dbReference>
<reference evidence="6" key="1">
    <citation type="submission" date="2021-01" db="EMBL/GenBank/DDBJ databases">
        <title>Modified the classification status of verrucomicrobia.</title>
        <authorList>
            <person name="Feng X."/>
        </authorList>
    </citation>
    <scope>NUCLEOTIDE SEQUENCE</scope>
    <source>
        <strain evidence="6">KCTC 13126</strain>
    </source>
</reference>
<keyword evidence="3" id="KW-1133">Transmembrane helix</keyword>
<dbReference type="PANTHER" id="PTHR30386">
    <property type="entry name" value="MEMBRANE FUSION SUBUNIT OF EMRAB-TOLC MULTIDRUG EFFLUX PUMP"/>
    <property type="match status" value="1"/>
</dbReference>
<feature type="coiled-coil region" evidence="5">
    <location>
        <begin position="121"/>
        <end position="155"/>
    </location>
</feature>
<evidence type="ECO:0000313" key="7">
    <source>
        <dbReference type="Proteomes" id="UP000617628"/>
    </source>
</evidence>
<evidence type="ECO:0000256" key="5">
    <source>
        <dbReference type="SAM" id="Coils"/>
    </source>
</evidence>
<name>A0A934RT81_9BACT</name>
<accession>A0A934RT81</accession>
<evidence type="ECO:0000256" key="1">
    <source>
        <dbReference type="ARBA" id="ARBA00004167"/>
    </source>
</evidence>
<keyword evidence="2" id="KW-0812">Transmembrane</keyword>
<evidence type="ECO:0000313" key="6">
    <source>
        <dbReference type="EMBL" id="MBK1875951.1"/>
    </source>
</evidence>
<dbReference type="Proteomes" id="UP000617628">
    <property type="component" value="Unassembled WGS sequence"/>
</dbReference>
<evidence type="ECO:0000256" key="3">
    <source>
        <dbReference type="ARBA" id="ARBA00022989"/>
    </source>
</evidence>
<comment type="caution">
    <text evidence="6">The sequence shown here is derived from an EMBL/GenBank/DDBJ whole genome shotgun (WGS) entry which is preliminary data.</text>
</comment>
<dbReference type="AlphaFoldDB" id="A0A934RT81"/>
<dbReference type="GO" id="GO:0016020">
    <property type="term" value="C:membrane"/>
    <property type="evidence" value="ECO:0007669"/>
    <property type="project" value="UniProtKB-SubCell"/>
</dbReference>
<dbReference type="PANTHER" id="PTHR30386:SF26">
    <property type="entry name" value="TRANSPORT PROTEIN COMB"/>
    <property type="match status" value="1"/>
</dbReference>
<keyword evidence="5" id="KW-0175">Coiled coil</keyword>
<proteinExistence type="predicted"/>
<dbReference type="Gene3D" id="2.40.50.100">
    <property type="match status" value="1"/>
</dbReference>
<comment type="subcellular location">
    <subcellularLocation>
        <location evidence="1">Membrane</location>
        <topology evidence="1">Single-pass membrane protein</topology>
    </subcellularLocation>
</comment>
<evidence type="ECO:0000256" key="4">
    <source>
        <dbReference type="ARBA" id="ARBA00023136"/>
    </source>
</evidence>
<keyword evidence="7" id="KW-1185">Reference proteome</keyword>